<organism evidence="1 2">
    <name type="scientific">Candidatus Olsenella stercoravium</name>
    <dbReference type="NCBI Taxonomy" id="2838713"/>
    <lineage>
        <taxon>Bacteria</taxon>
        <taxon>Bacillati</taxon>
        <taxon>Actinomycetota</taxon>
        <taxon>Coriobacteriia</taxon>
        <taxon>Coriobacteriales</taxon>
        <taxon>Atopobiaceae</taxon>
        <taxon>Olsenella</taxon>
    </lineage>
</organism>
<evidence type="ECO:0000313" key="2">
    <source>
        <dbReference type="Proteomes" id="UP000824029"/>
    </source>
</evidence>
<reference evidence="1" key="1">
    <citation type="journal article" date="2021" name="PeerJ">
        <title>Extensive microbial diversity within the chicken gut microbiome revealed by metagenomics and culture.</title>
        <authorList>
            <person name="Gilroy R."/>
            <person name="Ravi A."/>
            <person name="Getino M."/>
            <person name="Pursley I."/>
            <person name="Horton D.L."/>
            <person name="Alikhan N.F."/>
            <person name="Baker D."/>
            <person name="Gharbi K."/>
            <person name="Hall N."/>
            <person name="Watson M."/>
            <person name="Adriaenssens E.M."/>
            <person name="Foster-Nyarko E."/>
            <person name="Jarju S."/>
            <person name="Secka A."/>
            <person name="Antonio M."/>
            <person name="Oren A."/>
            <person name="Chaudhuri R.R."/>
            <person name="La Ragione R."/>
            <person name="Hildebrand F."/>
            <person name="Pallen M.J."/>
        </authorList>
    </citation>
    <scope>NUCLEOTIDE SEQUENCE</scope>
    <source>
        <strain evidence="1">ChiHecolR3B27-1887</strain>
    </source>
</reference>
<protein>
    <submittedName>
        <fullName evidence="1">Uncharacterized protein</fullName>
    </submittedName>
</protein>
<dbReference type="EMBL" id="DXBZ01000028">
    <property type="protein sequence ID" value="HIZ17687.1"/>
    <property type="molecule type" value="Genomic_DNA"/>
</dbReference>
<name>A0A9D2IPI3_9ACTN</name>
<accession>A0A9D2IPI3</accession>
<gene>
    <name evidence="1" type="ORF">IAA22_01020</name>
</gene>
<proteinExistence type="predicted"/>
<sequence length="92" mass="9904">MAKQGFSRVKGNLGGYKRVMNGGSVQRILASEASKAEGGANAFTNAHDHPGAHFDTKQVQGKFAKGYVVHPTTYEGYAHGHEFFTSEYPKGS</sequence>
<dbReference type="Proteomes" id="UP000824029">
    <property type="component" value="Unassembled WGS sequence"/>
</dbReference>
<dbReference type="AlphaFoldDB" id="A0A9D2IPI3"/>
<reference evidence="1" key="2">
    <citation type="submission" date="2021-04" db="EMBL/GenBank/DDBJ databases">
        <authorList>
            <person name="Gilroy R."/>
        </authorList>
    </citation>
    <scope>NUCLEOTIDE SEQUENCE</scope>
    <source>
        <strain evidence="1">ChiHecolR3B27-1887</strain>
    </source>
</reference>
<comment type="caution">
    <text evidence="1">The sequence shown here is derived from an EMBL/GenBank/DDBJ whole genome shotgun (WGS) entry which is preliminary data.</text>
</comment>
<evidence type="ECO:0000313" key="1">
    <source>
        <dbReference type="EMBL" id="HIZ17687.1"/>
    </source>
</evidence>